<feature type="non-terminal residue" evidence="1">
    <location>
        <position position="167"/>
    </location>
</feature>
<evidence type="ECO:0000313" key="1">
    <source>
        <dbReference type="EMBL" id="CAB4043058.1"/>
    </source>
</evidence>
<organism evidence="1 2">
    <name type="scientific">Paramuricea clavata</name>
    <name type="common">Red gorgonian</name>
    <name type="synonym">Violescent sea-whip</name>
    <dbReference type="NCBI Taxonomy" id="317549"/>
    <lineage>
        <taxon>Eukaryota</taxon>
        <taxon>Metazoa</taxon>
        <taxon>Cnidaria</taxon>
        <taxon>Anthozoa</taxon>
        <taxon>Octocorallia</taxon>
        <taxon>Malacalcyonacea</taxon>
        <taxon>Plexauridae</taxon>
        <taxon>Paramuricea</taxon>
    </lineage>
</organism>
<name>A0A6S7KGC1_PARCT</name>
<evidence type="ECO:0000313" key="2">
    <source>
        <dbReference type="Proteomes" id="UP001152795"/>
    </source>
</evidence>
<dbReference type="Proteomes" id="UP001152795">
    <property type="component" value="Unassembled WGS sequence"/>
</dbReference>
<keyword evidence="2" id="KW-1185">Reference proteome</keyword>
<dbReference type="AlphaFoldDB" id="A0A6S7KGC1"/>
<comment type="caution">
    <text evidence="1">The sequence shown here is derived from an EMBL/GenBank/DDBJ whole genome shotgun (WGS) entry which is preliminary data.</text>
</comment>
<gene>
    <name evidence="1" type="ORF">PACLA_8A012199</name>
</gene>
<protein>
    <submittedName>
        <fullName evidence="1">Uncharacterized protein</fullName>
    </submittedName>
</protein>
<sequence>MVNDINLEDPESNRLIKFADDLTVSAPVKTTGDSAASEVRNIKGWASDNRMTLNMSKTWEMVVCGRTTKPLPLQLDGIERKNWLKLLGMAFQDDPCCWDLQVDTLLLKAASRMYILRVCRSYGYTKENLNLLFETLILSLFHYGIEVWGSALQNIYNENSSDELIDL</sequence>
<dbReference type="OrthoDB" id="5983390at2759"/>
<proteinExistence type="predicted"/>
<accession>A0A6S7KGC1</accession>
<reference evidence="1" key="1">
    <citation type="submission" date="2020-04" db="EMBL/GenBank/DDBJ databases">
        <authorList>
            <person name="Alioto T."/>
            <person name="Alioto T."/>
            <person name="Gomez Garrido J."/>
        </authorList>
    </citation>
    <scope>NUCLEOTIDE SEQUENCE</scope>
    <source>
        <strain evidence="1">A484AB</strain>
    </source>
</reference>
<dbReference type="EMBL" id="CACRXK020031417">
    <property type="protein sequence ID" value="CAB4043058.1"/>
    <property type="molecule type" value="Genomic_DNA"/>
</dbReference>